<name>A0A3B0UPK2_9ZZZZ</name>
<dbReference type="InterPro" id="IPR013783">
    <property type="entry name" value="Ig-like_fold"/>
</dbReference>
<dbReference type="Gene3D" id="2.60.40.10">
    <property type="entry name" value="Immunoglobulins"/>
    <property type="match status" value="1"/>
</dbReference>
<dbReference type="AlphaFoldDB" id="A0A3B0UPK2"/>
<feature type="domain" description="DUF6923" evidence="1">
    <location>
        <begin position="420"/>
        <end position="583"/>
    </location>
</feature>
<dbReference type="Pfam" id="PF21959">
    <property type="entry name" value="DUF6923"/>
    <property type="match status" value="1"/>
</dbReference>
<dbReference type="SUPFAM" id="SSF63825">
    <property type="entry name" value="YWTD domain"/>
    <property type="match status" value="1"/>
</dbReference>
<feature type="non-terminal residue" evidence="2">
    <location>
        <position position="1"/>
    </location>
</feature>
<evidence type="ECO:0000259" key="1">
    <source>
        <dbReference type="Pfam" id="PF21959"/>
    </source>
</evidence>
<dbReference type="InterPro" id="IPR054215">
    <property type="entry name" value="DUF6923"/>
</dbReference>
<sequence length="675" mass="69551">ETTNFCYTVTNDGDVPFDLHTLATSAFGDLFTDLPDILLPTESLQFNDMRTLASDVVNDADWTAAQSPFTVTNDAAAFEDISVSGVLVPELADDGEVNLIIPFPFDYFGTVATDIRVGNNGAALFGVTSGDVGWSNTNGLTATEAGMIAPFWDDIGISATTGDLYTQELGTSPDRRFIIQWDKEVAFVIGGSIDSETITFQLVLFETTNEIQFRYSDVIFGGSTAAGDAGASATIGLVSSDGTTIHTYSHNMAVLNDGDVISVMPTTTALPAATASATAEILVLVPQVQAAPSVINSTVASAGTGSEVLAISNIGFGTLNWSVDESSNVAKAPSTRPLSFYTPATKGFASQFADVNTKTNKSVFATKPAGKGLAGPLAPIAYTFDLRNDSFGTIDHTSPGVFNEIVANSTSYYAGDFVNQDYTTLYAVDDSDNLVAINTADGVVTAIAAITGGAADVSGLTEDPTDGTVYLSTTDGATASLYTIDLTTAVSTLVGEVTNSALLIDIAASATGDLYGFDIGSDSLIAIDKATGAGTVVGAIGFDASFAQGMDFDHSTNTLYIAAYFGGGANSILTVDLTTGAATAVGPVNPDTGGAELDAFAIAADVEGCYLQADIPWLSLSTASGSVEAGETDNVTVNFDASALTDGMYSANVCVFSNDPDETLVKVPVNLQVGS</sequence>
<proteinExistence type="predicted"/>
<evidence type="ECO:0000313" key="2">
    <source>
        <dbReference type="EMBL" id="VAW33055.1"/>
    </source>
</evidence>
<reference evidence="2" key="1">
    <citation type="submission" date="2018-06" db="EMBL/GenBank/DDBJ databases">
        <authorList>
            <person name="Zhirakovskaya E."/>
        </authorList>
    </citation>
    <scope>NUCLEOTIDE SEQUENCE</scope>
</reference>
<accession>A0A3B0UPK2</accession>
<feature type="non-terminal residue" evidence="2">
    <location>
        <position position="675"/>
    </location>
</feature>
<dbReference type="EMBL" id="UOEW01000018">
    <property type="protein sequence ID" value="VAW33055.1"/>
    <property type="molecule type" value="Genomic_DNA"/>
</dbReference>
<gene>
    <name evidence="2" type="ORF">MNBD_GAMMA01-433</name>
</gene>
<protein>
    <recommendedName>
        <fullName evidence="1">DUF6923 domain-containing protein</fullName>
    </recommendedName>
</protein>
<organism evidence="2">
    <name type="scientific">hydrothermal vent metagenome</name>
    <dbReference type="NCBI Taxonomy" id="652676"/>
    <lineage>
        <taxon>unclassified sequences</taxon>
        <taxon>metagenomes</taxon>
        <taxon>ecological metagenomes</taxon>
    </lineage>
</organism>